<keyword evidence="1" id="KW-1133">Transmembrane helix</keyword>
<feature type="transmembrane region" description="Helical" evidence="1">
    <location>
        <begin position="53"/>
        <end position="74"/>
    </location>
</feature>
<dbReference type="KEGG" id="sami:SAMIE_1004410"/>
<dbReference type="AlphaFoldDB" id="A0A494W8G2"/>
<keyword evidence="1" id="KW-0812">Transmembrane</keyword>
<feature type="transmembrane region" description="Helical" evidence="1">
    <location>
        <begin position="7"/>
        <end position="26"/>
    </location>
</feature>
<evidence type="ECO:0000313" key="2">
    <source>
        <dbReference type="EMBL" id="BBD96940.1"/>
    </source>
</evidence>
<protein>
    <submittedName>
        <fullName evidence="2">Sugar transporter</fullName>
    </submittedName>
</protein>
<gene>
    <name evidence="2" type="ORF">SAMIE_1004410</name>
</gene>
<dbReference type="EMBL" id="AP018664">
    <property type="protein sequence ID" value="BBD96940.1"/>
    <property type="molecule type" value="Genomic_DNA"/>
</dbReference>
<keyword evidence="1" id="KW-0472">Membrane</keyword>
<organism evidence="2 3">
    <name type="scientific">Sphingobium amiense</name>
    <dbReference type="NCBI Taxonomy" id="135719"/>
    <lineage>
        <taxon>Bacteria</taxon>
        <taxon>Pseudomonadati</taxon>
        <taxon>Pseudomonadota</taxon>
        <taxon>Alphaproteobacteria</taxon>
        <taxon>Sphingomonadales</taxon>
        <taxon>Sphingomonadaceae</taxon>
        <taxon>Sphingobium</taxon>
    </lineage>
</organism>
<feature type="transmembrane region" description="Helical" evidence="1">
    <location>
        <begin position="110"/>
        <end position="130"/>
    </location>
</feature>
<reference evidence="2 3" key="1">
    <citation type="submission" date="2018-05" db="EMBL/GenBank/DDBJ databases">
        <title>Complete Genome Sequence of the Nonylphenol-Degrading Bacterium Sphingobium amiense DSM 16289T.</title>
        <authorList>
            <person name="Ootsuka M."/>
            <person name="Nishizawa T."/>
            <person name="Ohta H."/>
        </authorList>
    </citation>
    <scope>NUCLEOTIDE SEQUENCE [LARGE SCALE GENOMIC DNA]</scope>
    <source>
        <strain evidence="2 3">DSM 16289</strain>
    </source>
</reference>
<accession>A0A494W8G2</accession>
<sequence length="140" mass="14939">MFTQRSIFVIGIILLFWNLMGVAAFFTQYHMNLGELAATDPVGARIFAAMPSWLWAVYGVAVGAGTLGAILLLLRRASAALLFLLSLIAVLVQFGYTLGATDLIAQKGLATAAGFPALVILIAIGQWLYARALVVRGALR</sequence>
<evidence type="ECO:0000256" key="1">
    <source>
        <dbReference type="SAM" id="Phobius"/>
    </source>
</evidence>
<evidence type="ECO:0000313" key="3">
    <source>
        <dbReference type="Proteomes" id="UP000279959"/>
    </source>
</evidence>
<proteinExistence type="predicted"/>
<feature type="transmembrane region" description="Helical" evidence="1">
    <location>
        <begin position="81"/>
        <end position="98"/>
    </location>
</feature>
<dbReference type="Proteomes" id="UP000279959">
    <property type="component" value="Chromosome"/>
</dbReference>
<keyword evidence="2" id="KW-0813">Transport</keyword>
<keyword evidence="2" id="KW-0762">Sugar transport</keyword>
<keyword evidence="3" id="KW-1185">Reference proteome</keyword>
<name>A0A494W8G2_9SPHN</name>
<dbReference type="RefSeq" id="WP_066697977.1">
    <property type="nucleotide sequence ID" value="NZ_AP018664.1"/>
</dbReference>